<dbReference type="GeneID" id="25250622"/>
<dbReference type="EMBL" id="HG675628">
    <property type="protein sequence ID" value="CDJ41492.1"/>
    <property type="molecule type" value="Genomic_DNA"/>
</dbReference>
<proteinExistence type="predicted"/>
<dbReference type="RefSeq" id="XP_013232242.1">
    <property type="nucleotide sequence ID" value="XM_013376788.1"/>
</dbReference>
<dbReference type="VEuPathDB" id="ToxoDB:ETH_00007100"/>
<dbReference type="Proteomes" id="UP000030747">
    <property type="component" value="Unassembled WGS sequence"/>
</dbReference>
<dbReference type="OrthoDB" id="10328148at2759"/>
<gene>
    <name evidence="2" type="ORF">ETH_00007100</name>
</gene>
<dbReference type="AlphaFoldDB" id="U6KTR7"/>
<evidence type="ECO:0000313" key="2">
    <source>
        <dbReference type="EMBL" id="CDJ41492.1"/>
    </source>
</evidence>
<reference evidence="2" key="1">
    <citation type="submission" date="2013-10" db="EMBL/GenBank/DDBJ databases">
        <title>Genomic analysis of the causative agents of coccidiosis in chickens.</title>
        <authorList>
            <person name="Reid A.J."/>
            <person name="Blake D."/>
            <person name="Billington K."/>
            <person name="Browne H."/>
            <person name="Dunn M."/>
            <person name="Hung S."/>
            <person name="Kawahara F."/>
            <person name="Miranda-Saavedra D."/>
            <person name="Mourier T."/>
            <person name="Nagra H."/>
            <person name="Otto T.D."/>
            <person name="Rawlings N."/>
            <person name="Sanchez A."/>
            <person name="Sanders M."/>
            <person name="Subramaniam C."/>
            <person name="Tay Y."/>
            <person name="Dear P."/>
            <person name="Doerig C."/>
            <person name="Gruber A."/>
            <person name="Parkinson J."/>
            <person name="Shirley M."/>
            <person name="Wan K.L."/>
            <person name="Berriman M."/>
            <person name="Tomley F."/>
            <person name="Pain A."/>
        </authorList>
    </citation>
    <scope>NUCLEOTIDE SEQUENCE [LARGE SCALE GENOMIC DNA]</scope>
    <source>
        <strain evidence="2">Houghton</strain>
    </source>
</reference>
<organism evidence="2 3">
    <name type="scientific">Eimeria tenella</name>
    <name type="common">Coccidian parasite</name>
    <dbReference type="NCBI Taxonomy" id="5802"/>
    <lineage>
        <taxon>Eukaryota</taxon>
        <taxon>Sar</taxon>
        <taxon>Alveolata</taxon>
        <taxon>Apicomplexa</taxon>
        <taxon>Conoidasida</taxon>
        <taxon>Coccidia</taxon>
        <taxon>Eucoccidiorida</taxon>
        <taxon>Eimeriorina</taxon>
        <taxon>Eimeriidae</taxon>
        <taxon>Eimeria</taxon>
    </lineage>
</organism>
<keyword evidence="3" id="KW-1185">Reference proteome</keyword>
<evidence type="ECO:0000313" key="3">
    <source>
        <dbReference type="Proteomes" id="UP000030747"/>
    </source>
</evidence>
<feature type="chain" id="PRO_5004673030" evidence="1">
    <location>
        <begin position="27"/>
        <end position="169"/>
    </location>
</feature>
<name>U6KTR7_EIMTE</name>
<reference evidence="2" key="2">
    <citation type="submission" date="2013-10" db="EMBL/GenBank/DDBJ databases">
        <authorList>
            <person name="Aslett M."/>
        </authorList>
    </citation>
    <scope>NUCLEOTIDE SEQUENCE [LARGE SCALE GENOMIC DNA]</scope>
    <source>
        <strain evidence="2">Houghton</strain>
    </source>
</reference>
<feature type="signal peptide" evidence="1">
    <location>
        <begin position="1"/>
        <end position="26"/>
    </location>
</feature>
<evidence type="ECO:0000256" key="1">
    <source>
        <dbReference type="SAM" id="SignalP"/>
    </source>
</evidence>
<accession>U6KTR7</accession>
<sequence>MLVKSLTLLISRLLPLLSQLCALMRALWVRSAVLSHFDSLALLDRNRFILHTHEHESCLRGHLDYWHGQKGKARKGLYKLKPLEDAQRIDETRPAVICGIAAAVAAYVASAAAAFAGVSIVLSPADTVGDVLQQQVRIMALDSGKGIETNKPQGEIDAVFNLCNSRHTR</sequence>
<protein>
    <submittedName>
        <fullName evidence="2">Uncharacterized protein</fullName>
    </submittedName>
</protein>
<keyword evidence="1" id="KW-0732">Signal</keyword>